<organism evidence="2 3">
    <name type="scientific">Scytalidium lignicola</name>
    <name type="common">Hyphomycete</name>
    <dbReference type="NCBI Taxonomy" id="5539"/>
    <lineage>
        <taxon>Eukaryota</taxon>
        <taxon>Fungi</taxon>
        <taxon>Dikarya</taxon>
        <taxon>Ascomycota</taxon>
        <taxon>Pezizomycotina</taxon>
        <taxon>Leotiomycetes</taxon>
        <taxon>Leotiomycetes incertae sedis</taxon>
        <taxon>Scytalidium</taxon>
    </lineage>
</organism>
<accession>A0A3E2HI48</accession>
<dbReference type="OrthoDB" id="1731983at2759"/>
<dbReference type="CDD" id="cd08948">
    <property type="entry name" value="5beta-POR_like_SDR_a"/>
    <property type="match status" value="1"/>
</dbReference>
<feature type="non-terminal residue" evidence="2">
    <location>
        <position position="1"/>
    </location>
</feature>
<dbReference type="Proteomes" id="UP000258309">
    <property type="component" value="Unassembled WGS sequence"/>
</dbReference>
<dbReference type="SUPFAM" id="SSF51735">
    <property type="entry name" value="NAD(P)-binding Rossmann-fold domains"/>
    <property type="match status" value="1"/>
</dbReference>
<dbReference type="AlphaFoldDB" id="A0A3E2HI48"/>
<dbReference type="InterPro" id="IPR036291">
    <property type="entry name" value="NAD(P)-bd_dom_sf"/>
</dbReference>
<reference evidence="2 3" key="1">
    <citation type="submission" date="2018-05" db="EMBL/GenBank/DDBJ databases">
        <title>Draft genome sequence of Scytalidium lignicola DSM 105466, a ubiquitous saprotrophic fungus.</title>
        <authorList>
            <person name="Buettner E."/>
            <person name="Gebauer A.M."/>
            <person name="Hofrichter M."/>
            <person name="Liers C."/>
            <person name="Kellner H."/>
        </authorList>
    </citation>
    <scope>NUCLEOTIDE SEQUENCE [LARGE SCALE GENOMIC DNA]</scope>
    <source>
        <strain evidence="2 3">DSM 105466</strain>
    </source>
</reference>
<evidence type="ECO:0000313" key="2">
    <source>
        <dbReference type="EMBL" id="RFU33096.1"/>
    </source>
</evidence>
<dbReference type="EMBL" id="NCSJ02000041">
    <property type="protein sequence ID" value="RFU33096.1"/>
    <property type="molecule type" value="Genomic_DNA"/>
</dbReference>
<dbReference type="Pfam" id="PF22917">
    <property type="entry name" value="PRISE"/>
    <property type="match status" value="1"/>
</dbReference>
<dbReference type="PANTHER" id="PTHR32487:SF0">
    <property type="entry name" value="3-OXO-DELTA(4,5)-STEROID 5-BETA-REDUCTASE"/>
    <property type="match status" value="1"/>
</dbReference>
<dbReference type="PANTHER" id="PTHR32487">
    <property type="entry name" value="3-OXO-DELTA(4,5)-STEROID 5-BETA-REDUCTASE"/>
    <property type="match status" value="1"/>
</dbReference>
<sequence>MSKVAFVTGANGISGGAIVDYLAQNTTEKDWTKIIATSRNSFQSKVKDKRVQFLALDFNEDPKELITRMEKDCKDVTHAYFSSYVHRDDFDELAEANIQLFQNFLTAITSVAPGLKNVTLQTGGKHYGVHICPVPSPAQEDDPVHPENQGNFYHAQQEFLRSKQLGSSWTYNVIRPQAIIGATQKPNGMNSALTLALYFLICKELGTKAPMPTNQIFWHGLDDLAYAPLIADLSIFASTTPGCANEAFNISNGDVFSWKQMWPRVAQYFGAEADPDQKFSEPQPTPGILVQEFRLADWHRDKEQVWQALCTRLGTPSAKATFQYGTWEFQDWVY</sequence>
<name>A0A3E2HI48_SCYLI</name>
<evidence type="ECO:0000313" key="3">
    <source>
        <dbReference type="Proteomes" id="UP000258309"/>
    </source>
</evidence>
<evidence type="ECO:0000259" key="1">
    <source>
        <dbReference type="Pfam" id="PF22917"/>
    </source>
</evidence>
<dbReference type="Gene3D" id="3.40.50.720">
    <property type="entry name" value="NAD(P)-binding Rossmann-like Domain"/>
    <property type="match status" value="1"/>
</dbReference>
<gene>
    <name evidence="2" type="ORF">B7463_g3232</name>
</gene>
<feature type="domain" description="PRISE-like Rossmann-fold" evidence="1">
    <location>
        <begin position="5"/>
        <end position="321"/>
    </location>
</feature>
<feature type="non-terminal residue" evidence="2">
    <location>
        <position position="334"/>
    </location>
</feature>
<comment type="caution">
    <text evidence="2">The sequence shown here is derived from an EMBL/GenBank/DDBJ whole genome shotgun (WGS) entry which is preliminary data.</text>
</comment>
<dbReference type="STRING" id="5539.A0A3E2HI48"/>
<keyword evidence="3" id="KW-1185">Reference proteome</keyword>
<dbReference type="OMA" id="FGTWIDK"/>
<protein>
    <recommendedName>
        <fullName evidence="1">PRISE-like Rossmann-fold domain-containing protein</fullName>
    </recommendedName>
</protein>
<dbReference type="InterPro" id="IPR055222">
    <property type="entry name" value="PRISE-like_Rossmann-fold"/>
</dbReference>
<proteinExistence type="predicted"/>